<evidence type="ECO:0000259" key="2">
    <source>
        <dbReference type="PROSITE" id="PS50234"/>
    </source>
</evidence>
<dbReference type="EMBL" id="FNON01000003">
    <property type="protein sequence ID" value="SDX79082.1"/>
    <property type="molecule type" value="Genomic_DNA"/>
</dbReference>
<gene>
    <name evidence="3" type="ORF">SAMN05421504_103858</name>
</gene>
<dbReference type="SUPFAM" id="SSF53300">
    <property type="entry name" value="vWA-like"/>
    <property type="match status" value="1"/>
</dbReference>
<dbReference type="STRING" id="589385.SAMN05421504_103858"/>
<dbReference type="SMART" id="SM00327">
    <property type="entry name" value="VWA"/>
    <property type="match status" value="1"/>
</dbReference>
<dbReference type="RefSeq" id="WP_091289997.1">
    <property type="nucleotide sequence ID" value="NZ_FNON01000003.1"/>
</dbReference>
<dbReference type="OrthoDB" id="5621159at2"/>
<dbReference type="InterPro" id="IPR002035">
    <property type="entry name" value="VWF_A"/>
</dbReference>
<feature type="domain" description="VWFA" evidence="2">
    <location>
        <begin position="290"/>
        <end position="482"/>
    </location>
</feature>
<keyword evidence="1" id="KW-0472">Membrane</keyword>
<keyword evidence="4" id="KW-1185">Reference proteome</keyword>
<evidence type="ECO:0000313" key="4">
    <source>
        <dbReference type="Proteomes" id="UP000199515"/>
    </source>
</evidence>
<sequence length="494" mass="52413">MRADARRFGSPVVILSALLVIALLGWVGVEYLRARLANGGCESTSQVRIAAAPDIAPVLTELARTLPEQDCFQVDVASAGSAETAEALAGGSSGLDVWVPESSTWLLQARDAGAWNLPESGQSVASSPVVLSLDDETARKYGWPEKAPGWQEILDGEAVGLPDPNRDPVSISALLGVKELNKDDASFIAAMRKLAAPDPKVLPASEQVTLGRKRVPVYANTPSLDYPYVVLPKASEAGRSGAERFLRTLLAPPAVKAIADAGFKGAAPPLPPDAMYAVLQAWAGVNLSARIQVLLDVSGSMAAVVPGTGRSRMDLTLEAATQGLRLFKLTTELGLWLFSTKLDGDKDYQELLPMRTIAEQLAAGGVDKLKAVRPKAGGATGLYDSILAAYQSARQNWRPGRINLVVVLTDGRNEDRDGISLDQLKSELGRLQDPRKPLPFIGIGIGPDIDATELQAVSAATGGESFTTADPRKISDVFYQALSKIMCQPPACKK</sequence>
<feature type="transmembrane region" description="Helical" evidence="1">
    <location>
        <begin position="12"/>
        <end position="29"/>
    </location>
</feature>
<dbReference type="Proteomes" id="UP000199515">
    <property type="component" value="Unassembled WGS sequence"/>
</dbReference>
<protein>
    <submittedName>
        <fullName evidence="3">ABC-type molybdate transport system, substrate-binding protein</fullName>
    </submittedName>
</protein>
<evidence type="ECO:0000256" key="1">
    <source>
        <dbReference type="SAM" id="Phobius"/>
    </source>
</evidence>
<dbReference type="Pfam" id="PF13531">
    <property type="entry name" value="SBP_bac_11"/>
    <property type="match status" value="1"/>
</dbReference>
<keyword evidence="1" id="KW-0812">Transmembrane</keyword>
<name>A0A1H3EJY3_9PSEU</name>
<proteinExistence type="predicted"/>
<dbReference type="PROSITE" id="PS50234">
    <property type="entry name" value="VWFA"/>
    <property type="match status" value="1"/>
</dbReference>
<evidence type="ECO:0000313" key="3">
    <source>
        <dbReference type="EMBL" id="SDX79082.1"/>
    </source>
</evidence>
<dbReference type="SUPFAM" id="SSF53850">
    <property type="entry name" value="Periplasmic binding protein-like II"/>
    <property type="match status" value="1"/>
</dbReference>
<dbReference type="AlphaFoldDB" id="A0A1H3EJY3"/>
<dbReference type="InterPro" id="IPR036465">
    <property type="entry name" value="vWFA_dom_sf"/>
</dbReference>
<reference evidence="3 4" key="1">
    <citation type="submission" date="2016-10" db="EMBL/GenBank/DDBJ databases">
        <authorList>
            <person name="de Groot N.N."/>
        </authorList>
    </citation>
    <scope>NUCLEOTIDE SEQUENCE [LARGE SCALE GENOMIC DNA]</scope>
    <source>
        <strain evidence="3 4">CPCC 202699</strain>
    </source>
</reference>
<dbReference type="Pfam" id="PF00092">
    <property type="entry name" value="VWA"/>
    <property type="match status" value="1"/>
</dbReference>
<organism evidence="3 4">
    <name type="scientific">Amycolatopsis xylanica</name>
    <dbReference type="NCBI Taxonomy" id="589385"/>
    <lineage>
        <taxon>Bacteria</taxon>
        <taxon>Bacillati</taxon>
        <taxon>Actinomycetota</taxon>
        <taxon>Actinomycetes</taxon>
        <taxon>Pseudonocardiales</taxon>
        <taxon>Pseudonocardiaceae</taxon>
        <taxon>Amycolatopsis</taxon>
    </lineage>
</organism>
<keyword evidence="1" id="KW-1133">Transmembrane helix</keyword>
<accession>A0A1H3EJY3</accession>
<dbReference type="Gene3D" id="3.40.50.410">
    <property type="entry name" value="von Willebrand factor, type A domain"/>
    <property type="match status" value="1"/>
</dbReference>